<proteinExistence type="predicted"/>
<dbReference type="Pfam" id="PF13439">
    <property type="entry name" value="Glyco_transf_4"/>
    <property type="match status" value="1"/>
</dbReference>
<reference evidence="4" key="1">
    <citation type="submission" date="2019-11" db="EMBL/GenBank/DDBJ databases">
        <authorList>
            <person name="Feng L."/>
        </authorList>
    </citation>
    <scope>NUCLEOTIDE SEQUENCE</scope>
    <source>
        <strain evidence="4">CTertiumLFYP3</strain>
    </source>
</reference>
<accession>A0A6N3DXF5</accession>
<organism evidence="4">
    <name type="scientific">Clostridium tertium</name>
    <dbReference type="NCBI Taxonomy" id="1559"/>
    <lineage>
        <taxon>Bacteria</taxon>
        <taxon>Bacillati</taxon>
        <taxon>Bacillota</taxon>
        <taxon>Clostridia</taxon>
        <taxon>Eubacteriales</taxon>
        <taxon>Clostridiaceae</taxon>
        <taxon>Clostridium</taxon>
    </lineage>
</organism>
<dbReference type="PANTHER" id="PTHR46401">
    <property type="entry name" value="GLYCOSYLTRANSFERASE WBBK-RELATED"/>
    <property type="match status" value="1"/>
</dbReference>
<dbReference type="EC" id="2.4.1.250" evidence="4"/>
<dbReference type="AlphaFoldDB" id="A0A6N3DXF5"/>
<protein>
    <submittedName>
        <fullName evidence="4">D-inositol 3-phosphate glycosyltransferase</fullName>
        <ecNumber evidence="4">2.4.1.250</ecNumber>
    </submittedName>
</protein>
<gene>
    <name evidence="4" type="primary">mshA_2</name>
    <name evidence="4" type="ORF">CTLFYP3_02012</name>
</gene>
<sequence>MKILFVDQIATVNYKYSFSILEKLKTNNDIIFVSDEKIFKDDCVTSYDYFQGITNKEKSKIEKAKNYLVAWNKILKICNEFKVDILHVQWFILSPVDLFFIRKIKKMGIKIVVTVHDILPFNEKFYDYKSHKKIYDLADKIIVQAKPNVERINSLFNNISNKVTYIPHGNFIEHANIISKEEARELLNIDRDKKVLLFFGQIKKVKGLDILIKSFNELIKEIEDDVLLLIAGKVWEDDFSMYEELINSVDKSKIRCDIKYIPDEQISWYYCASDINILPYREVYQSGVVHLAYAYEKPVIATNIGSFPEVILNGETGILVEKENCDELKKAIILLLDDEDKIIDMGKRGKNYIEKKFSWEVITKEIENIYYSLK</sequence>
<dbReference type="Gene3D" id="3.40.50.2000">
    <property type="entry name" value="Glycogen Phosphorylase B"/>
    <property type="match status" value="2"/>
</dbReference>
<keyword evidence="4" id="KW-0328">Glycosyltransferase</keyword>
<evidence type="ECO:0000259" key="2">
    <source>
        <dbReference type="Pfam" id="PF00534"/>
    </source>
</evidence>
<dbReference type="InterPro" id="IPR001296">
    <property type="entry name" value="Glyco_trans_1"/>
</dbReference>
<dbReference type="Pfam" id="PF00534">
    <property type="entry name" value="Glycos_transf_1"/>
    <property type="match status" value="1"/>
</dbReference>
<dbReference type="GO" id="GO:0009103">
    <property type="term" value="P:lipopolysaccharide biosynthetic process"/>
    <property type="evidence" value="ECO:0007669"/>
    <property type="project" value="TreeGrafter"/>
</dbReference>
<dbReference type="SUPFAM" id="SSF53756">
    <property type="entry name" value="UDP-Glycosyltransferase/glycogen phosphorylase"/>
    <property type="match status" value="1"/>
</dbReference>
<name>A0A6N3DXF5_9CLOT</name>
<dbReference type="RefSeq" id="WP_156626470.1">
    <property type="nucleotide sequence ID" value="NZ_CACRTO010000020.1"/>
</dbReference>
<dbReference type="EMBL" id="CACRTO010000020">
    <property type="protein sequence ID" value="VYU30683.1"/>
    <property type="molecule type" value="Genomic_DNA"/>
</dbReference>
<feature type="domain" description="Glycosyltransferase subfamily 4-like N-terminal" evidence="3">
    <location>
        <begin position="64"/>
        <end position="169"/>
    </location>
</feature>
<dbReference type="PANTHER" id="PTHR46401:SF2">
    <property type="entry name" value="GLYCOSYLTRANSFERASE WBBK-RELATED"/>
    <property type="match status" value="1"/>
</dbReference>
<keyword evidence="1 4" id="KW-0808">Transferase</keyword>
<dbReference type="CDD" id="cd03801">
    <property type="entry name" value="GT4_PimA-like"/>
    <property type="match status" value="1"/>
</dbReference>
<dbReference type="GO" id="GO:0102710">
    <property type="term" value="F:D-inositol-3-phosphate glycosyltransferase activity"/>
    <property type="evidence" value="ECO:0007669"/>
    <property type="project" value="UniProtKB-EC"/>
</dbReference>
<evidence type="ECO:0000256" key="1">
    <source>
        <dbReference type="ARBA" id="ARBA00022679"/>
    </source>
</evidence>
<dbReference type="InterPro" id="IPR028098">
    <property type="entry name" value="Glyco_trans_4-like_N"/>
</dbReference>
<evidence type="ECO:0000313" key="4">
    <source>
        <dbReference type="EMBL" id="VYU30683.1"/>
    </source>
</evidence>
<feature type="domain" description="Glycosyl transferase family 1" evidence="2">
    <location>
        <begin position="180"/>
        <end position="351"/>
    </location>
</feature>
<evidence type="ECO:0000259" key="3">
    <source>
        <dbReference type="Pfam" id="PF13439"/>
    </source>
</evidence>